<organism evidence="1">
    <name type="scientific">Actinidia yellowing virus 2</name>
    <dbReference type="NCBI Taxonomy" id="2715796"/>
    <lineage>
        <taxon>Viruses</taxon>
        <taxon>Riboviria</taxon>
    </lineage>
</organism>
<protein>
    <submittedName>
        <fullName evidence="1">Uncharacterized protein</fullName>
    </submittedName>
</protein>
<accession>A0A8B6MVE3</accession>
<dbReference type="EMBL" id="MN180071">
    <property type="protein sequence ID" value="QJD14918.1"/>
    <property type="molecule type" value="Genomic_RNA"/>
</dbReference>
<sequence length="93" mass="10664">MNCTHVVLKVSRSISFTELREDSSLPRRACIASLDPSMTVLGIRFGWHGVFCLTHKSTRRRCFQPCISTITTLFFLLNRCRYRLISNGLNRVG</sequence>
<name>A0A8B6MVE3_9VIRU</name>
<reference evidence="1" key="1">
    <citation type="journal article" date="2021" name="Plant Dis.">
        <title>Occurrence and Distribution of Actinidia Viruses in Shaanxi Province of China.</title>
        <authorList>
            <person name="Zhao L."/>
            <person name="Cao M."/>
            <person name="Huang Q."/>
            <person name="Wang Y."/>
            <person name="Sun J."/>
            <person name="Zhang Y."/>
            <person name="Hou C."/>
            <person name="Wu Y."/>
        </authorList>
    </citation>
    <scope>NUCLEOTIDE SEQUENCE</scope>
    <source>
        <strain evidence="1">AYV2-Zhouzhi</strain>
    </source>
</reference>
<evidence type="ECO:0000313" key="1">
    <source>
        <dbReference type="EMBL" id="QJD14918.1"/>
    </source>
</evidence>
<proteinExistence type="predicted"/>